<evidence type="ECO:0000313" key="3">
    <source>
        <dbReference type="Proteomes" id="UP000515163"/>
    </source>
</evidence>
<dbReference type="OrthoDB" id="10057979at2759"/>
<dbReference type="InterPro" id="IPR012337">
    <property type="entry name" value="RNaseH-like_sf"/>
</dbReference>
<keyword evidence="3" id="KW-1185">Reference proteome</keyword>
<dbReference type="InterPro" id="IPR001584">
    <property type="entry name" value="Integrase_cat-core"/>
</dbReference>
<feature type="compositionally biased region" description="Basic and acidic residues" evidence="1">
    <location>
        <begin position="369"/>
        <end position="378"/>
    </location>
</feature>
<dbReference type="InParanoid" id="A0A6P8HDM4"/>
<dbReference type="Proteomes" id="UP000515163">
    <property type="component" value="Unplaced"/>
</dbReference>
<reference evidence="4" key="1">
    <citation type="submission" date="2025-08" db="UniProtKB">
        <authorList>
            <consortium name="RefSeq"/>
        </authorList>
    </citation>
    <scope>IDENTIFICATION</scope>
    <source>
        <tissue evidence="4">Tentacle</tissue>
    </source>
</reference>
<dbReference type="Pfam" id="PF00665">
    <property type="entry name" value="rve"/>
    <property type="match status" value="1"/>
</dbReference>
<dbReference type="InterPro" id="IPR036397">
    <property type="entry name" value="RNaseH_sf"/>
</dbReference>
<dbReference type="GO" id="GO:0015074">
    <property type="term" value="P:DNA integration"/>
    <property type="evidence" value="ECO:0007669"/>
    <property type="project" value="InterPro"/>
</dbReference>
<gene>
    <name evidence="4" type="primary">LOC116290817</name>
</gene>
<organism evidence="3 4">
    <name type="scientific">Actinia tenebrosa</name>
    <name type="common">Australian red waratah sea anemone</name>
    <dbReference type="NCBI Taxonomy" id="6105"/>
    <lineage>
        <taxon>Eukaryota</taxon>
        <taxon>Metazoa</taxon>
        <taxon>Cnidaria</taxon>
        <taxon>Anthozoa</taxon>
        <taxon>Hexacorallia</taxon>
        <taxon>Actiniaria</taxon>
        <taxon>Actiniidae</taxon>
        <taxon>Actinia</taxon>
    </lineage>
</organism>
<dbReference type="FunFam" id="3.30.420.10:FF:000063">
    <property type="entry name" value="Retrovirus-related Pol polyprotein from transposon 297-like Protein"/>
    <property type="match status" value="1"/>
</dbReference>
<dbReference type="PANTHER" id="PTHR37984">
    <property type="entry name" value="PROTEIN CBG26694"/>
    <property type="match status" value="1"/>
</dbReference>
<name>A0A6P8HDM4_ACTTE</name>
<dbReference type="GeneID" id="116290817"/>
<accession>A0A6P8HDM4</accession>
<dbReference type="SUPFAM" id="SSF53098">
    <property type="entry name" value="Ribonuclease H-like"/>
    <property type="match status" value="1"/>
</dbReference>
<dbReference type="InterPro" id="IPR050951">
    <property type="entry name" value="Retrovirus_Pol_polyprotein"/>
</dbReference>
<dbReference type="KEGG" id="aten:116290817"/>
<evidence type="ECO:0000256" key="1">
    <source>
        <dbReference type="SAM" id="MobiDB-lite"/>
    </source>
</evidence>
<proteinExistence type="predicted"/>
<dbReference type="GO" id="GO:0003676">
    <property type="term" value="F:nucleic acid binding"/>
    <property type="evidence" value="ECO:0007669"/>
    <property type="project" value="InterPro"/>
</dbReference>
<dbReference type="AlphaFoldDB" id="A0A6P8HDM4"/>
<feature type="region of interest" description="Disordered" evidence="1">
    <location>
        <begin position="307"/>
        <end position="378"/>
    </location>
</feature>
<feature type="domain" description="Integrase catalytic" evidence="2">
    <location>
        <begin position="74"/>
        <end position="225"/>
    </location>
</feature>
<dbReference type="Gene3D" id="1.10.340.70">
    <property type="match status" value="1"/>
</dbReference>
<sequence length="378" mass="43057">MWGTRVIVPKKLQDRVLQTLHEGHIGVVKMKGLARGHVWWPNIDKDIERVGRQCEGCQELARNPSSAPLHRWEFPAQPWQQVHIDFAGPFQGRMLLVCVDVHTKWPEIVVMKNTTAEGTVEALRSNFARLGLPEQIVSDNEPQFTSAEFRKFTEGNGIRHVTGAPYHQATNGLAERLVQSFKHAVKADKSNRTLEHKIHRFLLVYRTAPHATTGISPAQLLFQRNPRTRLDLLKPSVKNTVDGKNLQDENRPFSVFREGDRVWIRNYRDGPKWVHGTVLEQVGPVLYKGQTQEKVWRRHFEQLRRDQFQLSPRQEPPASTDAVNLRAPSTADPTLDVSQPVDAPRPQQSQAAEGLKTTPSGRVIRTPARFKDFDCSGR</sequence>
<evidence type="ECO:0000313" key="4">
    <source>
        <dbReference type="RefSeq" id="XP_031553786.1"/>
    </source>
</evidence>
<evidence type="ECO:0000259" key="2">
    <source>
        <dbReference type="PROSITE" id="PS50994"/>
    </source>
</evidence>
<protein>
    <submittedName>
        <fullName evidence="4">Uncharacterized protein K02A2.6-like</fullName>
    </submittedName>
</protein>
<dbReference type="PROSITE" id="PS50994">
    <property type="entry name" value="INTEGRASE"/>
    <property type="match status" value="1"/>
</dbReference>
<dbReference type="PANTHER" id="PTHR37984:SF5">
    <property type="entry name" value="PROTEIN NYNRIN-LIKE"/>
    <property type="match status" value="1"/>
</dbReference>
<dbReference type="Gene3D" id="3.30.420.10">
    <property type="entry name" value="Ribonuclease H-like superfamily/Ribonuclease H"/>
    <property type="match status" value="1"/>
</dbReference>
<dbReference type="RefSeq" id="XP_031553786.1">
    <property type="nucleotide sequence ID" value="XM_031697926.1"/>
</dbReference>
<dbReference type="InterPro" id="IPR041588">
    <property type="entry name" value="Integrase_H2C2"/>
</dbReference>
<dbReference type="Pfam" id="PF17921">
    <property type="entry name" value="Integrase_H2C2"/>
    <property type="match status" value="1"/>
</dbReference>